<dbReference type="PANTHER" id="PTHR37694:SF1">
    <property type="entry name" value="SLR8022 PROTEIN"/>
    <property type="match status" value="1"/>
</dbReference>
<accession>A0AA45C8D5</accession>
<sequence length="119" mass="13501">MKKVITDNAKNVAPILINNETVKNVEKRILIGSKQEAPNFVMRLFTVKPGGHSPKHSHNWEHEVFIVKGKAEVFNGEEYIVVEEGSYVFVPPEIEHQFKNVGKTDLEFICVIPNTADEE</sequence>
<dbReference type="AlphaFoldDB" id="A0AA45C8D5"/>
<gene>
    <name evidence="2" type="ORF">C7380_103143</name>
</gene>
<dbReference type="InterPro" id="IPR011051">
    <property type="entry name" value="RmlC_Cupin_sf"/>
</dbReference>
<keyword evidence="2" id="KW-0223">Dioxygenase</keyword>
<keyword evidence="2" id="KW-0560">Oxidoreductase</keyword>
<evidence type="ECO:0000313" key="2">
    <source>
        <dbReference type="EMBL" id="PWJ95964.1"/>
    </source>
</evidence>
<reference evidence="2 3" key="1">
    <citation type="submission" date="2018-05" db="EMBL/GenBank/DDBJ databases">
        <title>Genomic Encyclopedia of Type Strains, Phase IV (KMG-IV): sequencing the most valuable type-strain genomes for metagenomic binning, comparative biology and taxonomic classification.</title>
        <authorList>
            <person name="Goeker M."/>
        </authorList>
    </citation>
    <scope>NUCLEOTIDE SEQUENCE [LARGE SCALE GENOMIC DNA]</scope>
    <source>
        <strain evidence="2 3">DSM 24906</strain>
    </source>
</reference>
<keyword evidence="3" id="KW-1185">Reference proteome</keyword>
<dbReference type="Gene3D" id="2.60.120.10">
    <property type="entry name" value="Jelly Rolls"/>
    <property type="match status" value="1"/>
</dbReference>
<name>A0AA45C8D5_9BACT</name>
<evidence type="ECO:0000313" key="3">
    <source>
        <dbReference type="Proteomes" id="UP000245921"/>
    </source>
</evidence>
<comment type="caution">
    <text evidence="2">The sequence shown here is derived from an EMBL/GenBank/DDBJ whole genome shotgun (WGS) entry which is preliminary data.</text>
</comment>
<dbReference type="SUPFAM" id="SSF51182">
    <property type="entry name" value="RmlC-like cupins"/>
    <property type="match status" value="1"/>
</dbReference>
<dbReference type="Proteomes" id="UP000245921">
    <property type="component" value="Unassembled WGS sequence"/>
</dbReference>
<evidence type="ECO:0000259" key="1">
    <source>
        <dbReference type="Pfam" id="PF07883"/>
    </source>
</evidence>
<dbReference type="PANTHER" id="PTHR37694">
    <property type="entry name" value="SLR8022 PROTEIN"/>
    <property type="match status" value="1"/>
</dbReference>
<dbReference type="RefSeq" id="WP_109604080.1">
    <property type="nucleotide sequence ID" value="NZ_JAMHJO010000007.1"/>
</dbReference>
<dbReference type="InterPro" id="IPR013096">
    <property type="entry name" value="Cupin_2"/>
</dbReference>
<organism evidence="2 3">
    <name type="scientific">Oceanotoga teriensis</name>
    <dbReference type="NCBI Taxonomy" id="515440"/>
    <lineage>
        <taxon>Bacteria</taxon>
        <taxon>Thermotogati</taxon>
        <taxon>Thermotogota</taxon>
        <taxon>Thermotogae</taxon>
        <taxon>Petrotogales</taxon>
        <taxon>Petrotogaceae</taxon>
        <taxon>Oceanotoga</taxon>
    </lineage>
</organism>
<dbReference type="InterPro" id="IPR014710">
    <property type="entry name" value="RmlC-like_jellyroll"/>
</dbReference>
<dbReference type="EMBL" id="QGGI01000003">
    <property type="protein sequence ID" value="PWJ95964.1"/>
    <property type="molecule type" value="Genomic_DNA"/>
</dbReference>
<feature type="domain" description="Cupin type-2" evidence="1">
    <location>
        <begin position="44"/>
        <end position="111"/>
    </location>
</feature>
<dbReference type="Pfam" id="PF07883">
    <property type="entry name" value="Cupin_2"/>
    <property type="match status" value="1"/>
</dbReference>
<dbReference type="GO" id="GO:0051213">
    <property type="term" value="F:dioxygenase activity"/>
    <property type="evidence" value="ECO:0007669"/>
    <property type="project" value="UniProtKB-KW"/>
</dbReference>
<dbReference type="CDD" id="cd02222">
    <property type="entry name" value="cupin_TM1459-like"/>
    <property type="match status" value="1"/>
</dbReference>
<proteinExistence type="predicted"/>
<protein>
    <submittedName>
        <fullName evidence="2">Quercetin dioxygenase-like cupin family protein</fullName>
    </submittedName>
</protein>